<dbReference type="InterPro" id="IPR051046">
    <property type="entry name" value="MurCDEF_CellWall_CoF430Synth"/>
</dbReference>
<feature type="domain" description="Mur ligase C-terminal" evidence="13">
    <location>
        <begin position="311"/>
        <end position="430"/>
    </location>
</feature>
<dbReference type="HOGENOM" id="CLU_031507_4_0_6"/>
<dbReference type="STRING" id="314278.NB231_05616"/>
<dbReference type="GO" id="GO:0051301">
    <property type="term" value="P:cell division"/>
    <property type="evidence" value="ECO:0007669"/>
    <property type="project" value="UniProtKB-KW"/>
</dbReference>
<dbReference type="InterPro" id="IPR005863">
    <property type="entry name" value="UDP-N-AcMur_synth"/>
</dbReference>
<reference evidence="15 16" key="1">
    <citation type="submission" date="2006-02" db="EMBL/GenBank/DDBJ databases">
        <authorList>
            <person name="Waterbury J."/>
            <person name="Ferriera S."/>
            <person name="Johnson J."/>
            <person name="Kravitz S."/>
            <person name="Halpern A."/>
            <person name="Remington K."/>
            <person name="Beeson K."/>
            <person name="Tran B."/>
            <person name="Rogers Y.-H."/>
            <person name="Friedman R."/>
            <person name="Venter J.C."/>
        </authorList>
    </citation>
    <scope>NUCLEOTIDE SEQUENCE [LARGE SCALE GENOMIC DNA]</scope>
    <source>
        <strain evidence="15 16">Nb-231</strain>
    </source>
</reference>
<dbReference type="GO" id="GO:0008766">
    <property type="term" value="F:UDP-N-acetylmuramoylalanyl-D-glutamyl-2,6-diaminopimelate-D-alanyl-D-alanine ligase activity"/>
    <property type="evidence" value="ECO:0007669"/>
    <property type="project" value="RHEA"/>
</dbReference>
<dbReference type="InterPro" id="IPR036615">
    <property type="entry name" value="Mur_ligase_C_dom_sf"/>
</dbReference>
<proteinExistence type="inferred from homology"/>
<dbReference type="GO" id="GO:0071555">
    <property type="term" value="P:cell wall organization"/>
    <property type="evidence" value="ECO:0007669"/>
    <property type="project" value="UniProtKB-KW"/>
</dbReference>
<evidence type="ECO:0000259" key="14">
    <source>
        <dbReference type="Pfam" id="PF08245"/>
    </source>
</evidence>
<comment type="caution">
    <text evidence="15">The sequence shown here is derived from an EMBL/GenBank/DDBJ whole genome shotgun (WGS) entry which is preliminary data.</text>
</comment>
<dbReference type="InterPro" id="IPR036565">
    <property type="entry name" value="Mur-like_cat_sf"/>
</dbReference>
<dbReference type="GO" id="GO:0005737">
    <property type="term" value="C:cytoplasm"/>
    <property type="evidence" value="ECO:0007669"/>
    <property type="project" value="UniProtKB-SubCell"/>
</dbReference>
<dbReference type="Pfam" id="PF08245">
    <property type="entry name" value="Mur_ligase_M"/>
    <property type="match status" value="1"/>
</dbReference>
<evidence type="ECO:0000256" key="1">
    <source>
        <dbReference type="ARBA" id="ARBA00022490"/>
    </source>
</evidence>
<dbReference type="SUPFAM" id="SSF63418">
    <property type="entry name" value="MurE/MurF N-terminal domain"/>
    <property type="match status" value="1"/>
</dbReference>
<dbReference type="InterPro" id="IPR013221">
    <property type="entry name" value="Mur_ligase_cen"/>
</dbReference>
<dbReference type="GO" id="GO:0008360">
    <property type="term" value="P:regulation of cell shape"/>
    <property type="evidence" value="ECO:0007669"/>
    <property type="project" value="UniProtKB-KW"/>
</dbReference>
<dbReference type="GO" id="GO:0047480">
    <property type="term" value="F:UDP-N-acetylmuramoyl-tripeptide-D-alanyl-D-alanine ligase activity"/>
    <property type="evidence" value="ECO:0007669"/>
    <property type="project" value="UniProtKB-UniRule"/>
</dbReference>
<evidence type="ECO:0000259" key="13">
    <source>
        <dbReference type="Pfam" id="PF02875"/>
    </source>
</evidence>
<sequence length="453" mass="47600">MDAVSLSRLVADLGGHLRGPDTEVIGAALDSRRIRSGELFVALTGSRADGHDYLSAARTAGAAAALLERAVPEPLPQWIVADGRGTLAALGCWVREHCAATQIVAVTGSNGKTTVKEMLAAILARHGATLATSGNYNNELGVPLTLCRLQRRHRYAVLELGASAPGQIRRLTQWVRPSVGVITNAGPAHLDGFGSVAGVARGKGELFETLPDDGIAVINVDDAFANLWQRLARPRRCITFGLDRRAEVRATTAADGQLELRWDGRVLPVRLPLLGRHNQLNALASAATALALELPGAAIRAGLEAMRPVPGRLCWREGIGGARILDDTYNANPASLAAAIRVLAENSQRRWLVLGDMAELGETAGRLHRRAGQLARAGGVERLFVIGELAAASAAGFGLGAECFDDREALVKALSGGLGPDIAVLIKGSRSAAMDIVADRLAADKPDAAEMEG</sequence>
<dbReference type="PANTHER" id="PTHR43024:SF1">
    <property type="entry name" value="UDP-N-ACETYLMURAMOYL-TRIPEPTIDE--D-ALANYL-D-ALANINE LIGASE"/>
    <property type="match status" value="1"/>
</dbReference>
<feature type="binding site" evidence="10">
    <location>
        <begin position="108"/>
        <end position="114"/>
    </location>
    <ligand>
        <name>ATP</name>
        <dbReference type="ChEBI" id="CHEBI:30616"/>
    </ligand>
</feature>
<dbReference type="InterPro" id="IPR035911">
    <property type="entry name" value="MurE/MurF_N"/>
</dbReference>
<gene>
    <name evidence="10" type="primary">murF</name>
    <name evidence="15" type="ORF">NB231_05616</name>
</gene>
<dbReference type="HAMAP" id="MF_02019">
    <property type="entry name" value="MurF"/>
    <property type="match status" value="1"/>
</dbReference>
<evidence type="ECO:0000256" key="4">
    <source>
        <dbReference type="ARBA" id="ARBA00022741"/>
    </source>
</evidence>
<comment type="catalytic activity">
    <reaction evidence="10 11">
        <text>D-alanyl-D-alanine + UDP-N-acetyl-alpha-D-muramoyl-L-alanyl-gamma-D-glutamyl-meso-2,6-diaminopimelate + ATP = UDP-N-acetyl-alpha-D-muramoyl-L-alanyl-gamma-D-glutamyl-meso-2,6-diaminopimeloyl-D-alanyl-D-alanine + ADP + phosphate + H(+)</text>
        <dbReference type="Rhea" id="RHEA:28374"/>
        <dbReference type="ChEBI" id="CHEBI:15378"/>
        <dbReference type="ChEBI" id="CHEBI:30616"/>
        <dbReference type="ChEBI" id="CHEBI:43474"/>
        <dbReference type="ChEBI" id="CHEBI:57822"/>
        <dbReference type="ChEBI" id="CHEBI:61386"/>
        <dbReference type="ChEBI" id="CHEBI:83905"/>
        <dbReference type="ChEBI" id="CHEBI:456216"/>
        <dbReference type="EC" id="6.3.2.10"/>
    </reaction>
</comment>
<dbReference type="eggNOG" id="COG0770">
    <property type="taxonomic scope" value="Bacteria"/>
</dbReference>
<feature type="domain" description="Mur ligase N-terminal catalytic" evidence="12">
    <location>
        <begin position="29"/>
        <end position="71"/>
    </location>
</feature>
<evidence type="ECO:0000256" key="6">
    <source>
        <dbReference type="ARBA" id="ARBA00022960"/>
    </source>
</evidence>
<dbReference type="EC" id="6.3.2.10" evidence="10 11"/>
<keyword evidence="5 10" id="KW-0067">ATP-binding</keyword>
<dbReference type="SUPFAM" id="SSF53623">
    <property type="entry name" value="MurD-like peptide ligases, catalytic domain"/>
    <property type="match status" value="1"/>
</dbReference>
<comment type="similarity">
    <text evidence="10">Belongs to the MurCDEF family. MurF subfamily.</text>
</comment>
<dbReference type="RefSeq" id="WP_005000416.1">
    <property type="nucleotide sequence ID" value="NZ_CH672427.1"/>
</dbReference>
<evidence type="ECO:0000256" key="11">
    <source>
        <dbReference type="RuleBase" id="RU004136"/>
    </source>
</evidence>
<dbReference type="Gene3D" id="3.40.1390.10">
    <property type="entry name" value="MurE/MurF, N-terminal domain"/>
    <property type="match status" value="1"/>
</dbReference>
<evidence type="ECO:0000256" key="3">
    <source>
        <dbReference type="ARBA" id="ARBA00022618"/>
    </source>
</evidence>
<dbReference type="GO" id="GO:0009252">
    <property type="term" value="P:peptidoglycan biosynthetic process"/>
    <property type="evidence" value="ECO:0007669"/>
    <property type="project" value="UniProtKB-UniRule"/>
</dbReference>
<dbReference type="OrthoDB" id="9801978at2"/>
<evidence type="ECO:0000256" key="7">
    <source>
        <dbReference type="ARBA" id="ARBA00022984"/>
    </source>
</evidence>
<dbReference type="AlphaFoldDB" id="A4BQJ0"/>
<evidence type="ECO:0000256" key="8">
    <source>
        <dbReference type="ARBA" id="ARBA00023306"/>
    </source>
</evidence>
<dbReference type="EMBL" id="AAOF01000005">
    <property type="protein sequence ID" value="EAR21840.1"/>
    <property type="molecule type" value="Genomic_DNA"/>
</dbReference>
<organism evidence="15 16">
    <name type="scientific">Nitrococcus mobilis Nb-231</name>
    <dbReference type="NCBI Taxonomy" id="314278"/>
    <lineage>
        <taxon>Bacteria</taxon>
        <taxon>Pseudomonadati</taxon>
        <taxon>Pseudomonadota</taxon>
        <taxon>Gammaproteobacteria</taxon>
        <taxon>Chromatiales</taxon>
        <taxon>Ectothiorhodospiraceae</taxon>
        <taxon>Nitrococcus</taxon>
    </lineage>
</organism>
<dbReference type="UniPathway" id="UPA00219"/>
<dbReference type="Gene3D" id="3.90.190.20">
    <property type="entry name" value="Mur ligase, C-terminal domain"/>
    <property type="match status" value="1"/>
</dbReference>
<evidence type="ECO:0000256" key="2">
    <source>
        <dbReference type="ARBA" id="ARBA00022598"/>
    </source>
</evidence>
<dbReference type="NCBIfam" id="TIGR01143">
    <property type="entry name" value="murF"/>
    <property type="match status" value="1"/>
</dbReference>
<evidence type="ECO:0000259" key="12">
    <source>
        <dbReference type="Pfam" id="PF01225"/>
    </source>
</evidence>
<protein>
    <recommendedName>
        <fullName evidence="10 11">UDP-N-acetylmuramoyl-tripeptide--D-alanyl-D-alanine ligase</fullName>
        <ecNumber evidence="10 11">6.3.2.10</ecNumber>
    </recommendedName>
    <alternativeName>
        <fullName evidence="10">D-alanyl-D-alanine-adding enzyme</fullName>
    </alternativeName>
</protein>
<evidence type="ECO:0000313" key="15">
    <source>
        <dbReference type="EMBL" id="EAR21840.1"/>
    </source>
</evidence>
<keyword evidence="6 10" id="KW-0133">Cell shape</keyword>
<evidence type="ECO:0000256" key="5">
    <source>
        <dbReference type="ARBA" id="ARBA00022840"/>
    </source>
</evidence>
<dbReference type="SUPFAM" id="SSF53244">
    <property type="entry name" value="MurD-like peptide ligases, peptide-binding domain"/>
    <property type="match status" value="1"/>
</dbReference>
<keyword evidence="4 10" id="KW-0547">Nucleotide-binding</keyword>
<keyword evidence="1 10" id="KW-0963">Cytoplasm</keyword>
<dbReference type="Gene3D" id="3.40.1190.10">
    <property type="entry name" value="Mur-like, catalytic domain"/>
    <property type="match status" value="1"/>
</dbReference>
<dbReference type="GO" id="GO:0005524">
    <property type="term" value="F:ATP binding"/>
    <property type="evidence" value="ECO:0007669"/>
    <property type="project" value="UniProtKB-UniRule"/>
</dbReference>
<dbReference type="PANTHER" id="PTHR43024">
    <property type="entry name" value="UDP-N-ACETYLMURAMOYL-TRIPEPTIDE--D-ALANYL-D-ALANINE LIGASE"/>
    <property type="match status" value="1"/>
</dbReference>
<name>A4BQJ0_9GAMM</name>
<dbReference type="InterPro" id="IPR004101">
    <property type="entry name" value="Mur_ligase_C"/>
</dbReference>
<feature type="domain" description="Mur ligase central" evidence="14">
    <location>
        <begin position="106"/>
        <end position="289"/>
    </location>
</feature>
<dbReference type="Pfam" id="PF01225">
    <property type="entry name" value="Mur_ligase"/>
    <property type="match status" value="1"/>
</dbReference>
<keyword evidence="2 10" id="KW-0436">Ligase</keyword>
<keyword evidence="7 10" id="KW-0573">Peptidoglycan synthesis</keyword>
<comment type="function">
    <text evidence="10 11">Involved in cell wall formation. Catalyzes the final step in the synthesis of UDP-N-acetylmuramoyl-pentapeptide, the precursor of murein.</text>
</comment>
<dbReference type="Pfam" id="PF02875">
    <property type="entry name" value="Mur_ligase_C"/>
    <property type="match status" value="1"/>
</dbReference>
<comment type="pathway">
    <text evidence="10 11">Cell wall biogenesis; peptidoglycan biosynthesis.</text>
</comment>
<comment type="subcellular location">
    <subcellularLocation>
        <location evidence="10 11">Cytoplasm</location>
    </subcellularLocation>
</comment>
<evidence type="ECO:0000256" key="10">
    <source>
        <dbReference type="HAMAP-Rule" id="MF_02019"/>
    </source>
</evidence>
<evidence type="ECO:0000256" key="9">
    <source>
        <dbReference type="ARBA" id="ARBA00023316"/>
    </source>
</evidence>
<keyword evidence="16" id="KW-1185">Reference proteome</keyword>
<dbReference type="InterPro" id="IPR000713">
    <property type="entry name" value="Mur_ligase_N"/>
</dbReference>
<keyword evidence="8 10" id="KW-0131">Cell cycle</keyword>
<accession>A4BQJ0</accession>
<keyword evidence="3 10" id="KW-0132">Cell division</keyword>
<dbReference type="Proteomes" id="UP000003374">
    <property type="component" value="Unassembled WGS sequence"/>
</dbReference>
<evidence type="ECO:0000313" key="16">
    <source>
        <dbReference type="Proteomes" id="UP000003374"/>
    </source>
</evidence>
<keyword evidence="9 10" id="KW-0961">Cell wall biogenesis/degradation</keyword>